<keyword evidence="2" id="KW-0547">Nucleotide-binding</keyword>
<reference evidence="2" key="1">
    <citation type="submission" date="2022-09" db="EMBL/GenBank/DDBJ databases">
        <title>Intensive care unit water sources are persistently colonized with multi-drug resistant bacteria and are the site of extensive horizontal gene transfer of antibiotic resistance genes.</title>
        <authorList>
            <person name="Diorio-Toth L."/>
        </authorList>
    </citation>
    <scope>NUCLEOTIDE SEQUENCE</scope>
    <source>
        <strain evidence="2">GD03782</strain>
    </source>
</reference>
<dbReference type="PANTHER" id="PTHR30595">
    <property type="entry name" value="GLPR-RELATED TRANSCRIPTIONAL REPRESSOR"/>
    <property type="match status" value="1"/>
</dbReference>
<dbReference type="EMBL" id="JAOCGG010000004">
    <property type="protein sequence ID" value="MDH1629272.1"/>
    <property type="molecule type" value="Genomic_DNA"/>
</dbReference>
<sequence>MQPYNPFDKGINELDTADLLTLRSIREGWYVEYKQELSKADAIAKSISALANTYGGWLFYGIAEESKENSVAGKFIGIERTEVDGALQRIRQAVAGVLNPDCRYEAKALYGPCETIELASDRAVICITVPQSIEAPHIHKKGLIYRRIADGSEPVPENDRYMIEKMFERSKELKLEYSNWIDEDPELSKGEAEHPHIRLMISTNPWRMPRSKFRLDIDSAREALAADGNSPRTIPFDTFYTSSKGVIARQCHNSDPIISRLTWHIFKSLSGDVSIPLRTYSSSPENLKPILENHLTGQLFCAHLEQAKIERVKVVDLNSLFHVITGIFESHRTLLKLADWPCEFSIKIKLINCWRTVPFLDTDFFANHLQKNGIPICLTDNSINPPGSAPNTFIKIQETQGDEAENIKVALQSIRAFIPIAEAFGVPLLDLLGKELSSESNSRTSIYESLLTAGRHSVSLQNKK</sequence>
<name>A0AA42RSM8_9PSED</name>
<dbReference type="RefSeq" id="WP_280080356.1">
    <property type="nucleotide sequence ID" value="NZ_JAOCGG010000004.1"/>
</dbReference>
<evidence type="ECO:0000259" key="1">
    <source>
        <dbReference type="Pfam" id="PF04326"/>
    </source>
</evidence>
<feature type="domain" description="Schlafen AlbA-2" evidence="1">
    <location>
        <begin position="28"/>
        <end position="155"/>
    </location>
</feature>
<dbReference type="Pfam" id="PF04326">
    <property type="entry name" value="SLFN_AlbA_2"/>
    <property type="match status" value="1"/>
</dbReference>
<dbReference type="InterPro" id="IPR007421">
    <property type="entry name" value="Schlafen_AlbA_2_dom"/>
</dbReference>
<dbReference type="PANTHER" id="PTHR30595:SF6">
    <property type="entry name" value="SCHLAFEN ALBA-2 DOMAIN-CONTAINING PROTEIN"/>
    <property type="match status" value="1"/>
</dbReference>
<protein>
    <submittedName>
        <fullName evidence="2">ATP-binding protein</fullName>
    </submittedName>
</protein>
<accession>A0AA42RSM8</accession>
<dbReference type="Gene3D" id="3.30.950.30">
    <property type="entry name" value="Schlafen, AAA domain"/>
    <property type="match status" value="1"/>
</dbReference>
<evidence type="ECO:0000313" key="2">
    <source>
        <dbReference type="EMBL" id="MDH1629272.1"/>
    </source>
</evidence>
<proteinExistence type="predicted"/>
<dbReference type="Proteomes" id="UP001160882">
    <property type="component" value="Unassembled WGS sequence"/>
</dbReference>
<dbReference type="GO" id="GO:0005524">
    <property type="term" value="F:ATP binding"/>
    <property type="evidence" value="ECO:0007669"/>
    <property type="project" value="UniProtKB-KW"/>
</dbReference>
<dbReference type="AlphaFoldDB" id="A0AA42RSM8"/>
<dbReference type="InterPro" id="IPR038461">
    <property type="entry name" value="Schlafen_AlbA_2_dom_sf"/>
</dbReference>
<organism evidence="2 3">
    <name type="scientific">Pseudomonas mosselii</name>
    <dbReference type="NCBI Taxonomy" id="78327"/>
    <lineage>
        <taxon>Bacteria</taxon>
        <taxon>Pseudomonadati</taxon>
        <taxon>Pseudomonadota</taxon>
        <taxon>Gammaproteobacteria</taxon>
        <taxon>Pseudomonadales</taxon>
        <taxon>Pseudomonadaceae</taxon>
        <taxon>Pseudomonas</taxon>
    </lineage>
</organism>
<comment type="caution">
    <text evidence="2">The sequence shown here is derived from an EMBL/GenBank/DDBJ whole genome shotgun (WGS) entry which is preliminary data.</text>
</comment>
<gene>
    <name evidence="2" type="ORF">N5I14_03310</name>
</gene>
<evidence type="ECO:0000313" key="3">
    <source>
        <dbReference type="Proteomes" id="UP001160882"/>
    </source>
</evidence>
<keyword evidence="2" id="KW-0067">ATP-binding</keyword>